<gene>
    <name evidence="7" type="ORF">H1R16_00850</name>
    <name evidence="6" type="ORF">H2507_02420</name>
</gene>
<dbReference type="GO" id="GO:0006396">
    <property type="term" value="P:RNA processing"/>
    <property type="evidence" value="ECO:0007669"/>
    <property type="project" value="InterPro"/>
</dbReference>
<evidence type="ECO:0000313" key="6">
    <source>
        <dbReference type="EMBL" id="MBA5246015.1"/>
    </source>
</evidence>
<reference evidence="6" key="3">
    <citation type="submission" date="2020-07" db="EMBL/GenBank/DDBJ databases">
        <authorList>
            <person name="Yang C."/>
        </authorList>
    </citation>
    <scope>NUCLEOTIDE SEQUENCE</scope>
    <source>
        <strain evidence="6">Cx-624</strain>
    </source>
</reference>
<dbReference type="AlphaFoldDB" id="A0A7D7RKL4"/>
<dbReference type="Gene3D" id="3.30.1330.30">
    <property type="match status" value="1"/>
</dbReference>
<dbReference type="InterPro" id="IPR051259">
    <property type="entry name" value="rRNA_Methyltransferase"/>
</dbReference>
<dbReference type="EMBL" id="CP059472">
    <property type="protein sequence ID" value="QMS98592.1"/>
    <property type="molecule type" value="Genomic_DNA"/>
</dbReference>
<evidence type="ECO:0000256" key="3">
    <source>
        <dbReference type="ARBA" id="ARBA00022679"/>
    </source>
</evidence>
<keyword evidence="2 7" id="KW-0489">Methyltransferase</keyword>
<dbReference type="Gene3D" id="3.40.1280.10">
    <property type="match status" value="1"/>
</dbReference>
<evidence type="ECO:0000313" key="8">
    <source>
        <dbReference type="Proteomes" id="UP000515349"/>
    </source>
</evidence>
<dbReference type="PANTHER" id="PTHR43191:SF2">
    <property type="entry name" value="RRNA METHYLTRANSFERASE 3, MITOCHONDRIAL"/>
    <property type="match status" value="1"/>
</dbReference>
<dbReference type="PANTHER" id="PTHR43191">
    <property type="entry name" value="RRNA METHYLTRANSFERASE 3"/>
    <property type="match status" value="1"/>
</dbReference>
<dbReference type="GO" id="GO:0003723">
    <property type="term" value="F:RNA binding"/>
    <property type="evidence" value="ECO:0007669"/>
    <property type="project" value="InterPro"/>
</dbReference>
<evidence type="ECO:0000259" key="4">
    <source>
        <dbReference type="Pfam" id="PF00588"/>
    </source>
</evidence>
<evidence type="ECO:0000256" key="1">
    <source>
        <dbReference type="ARBA" id="ARBA00007228"/>
    </source>
</evidence>
<dbReference type="EMBL" id="JACEUX010000001">
    <property type="protein sequence ID" value="MBA5246015.1"/>
    <property type="molecule type" value="Genomic_DNA"/>
</dbReference>
<dbReference type="RefSeq" id="WP_181886120.1">
    <property type="nucleotide sequence ID" value="NZ_CP059472.1"/>
</dbReference>
<sequence>MLTAHTIKILQSLDRKKYRQKHGLFAVEGNKIIRELRSSRYKIREIFSINPSGLDMPDANLVAIGESELKKISFLQNPRDSLALVEIPETEFVPDCRLQLVLDGIQDPGNFGTIVRLADWFGIEQVICSEDTVDLYNPKAIMSTMGSFSRVNVIYTDITAFLKESPNMSLGTDMDGQSIYSFAFPERMNIILGNEGSGMRPETESLISHNLTIPRFGNSKATESLNVSMAAGIILGQIFSAKEGR</sequence>
<reference evidence="7 8" key="1">
    <citation type="submission" date="2020-07" db="EMBL/GenBank/DDBJ databases">
        <title>Chryseobacterium sp.cx-624.</title>
        <authorList>
            <person name="Yang C."/>
        </authorList>
    </citation>
    <scope>NUCLEOTIDE SEQUENCE [LARGE SCALE GENOMIC DNA]</scope>
    <source>
        <strain evidence="7">Cx-624</strain>
        <strain evidence="8">cx-624</strain>
    </source>
</reference>
<evidence type="ECO:0000313" key="9">
    <source>
        <dbReference type="Proteomes" id="UP000539710"/>
    </source>
</evidence>
<protein>
    <submittedName>
        <fullName evidence="7">RNA methyltransferase</fullName>
    </submittedName>
</protein>
<dbReference type="CDD" id="cd18109">
    <property type="entry name" value="SpoU-like_RNA-MTase"/>
    <property type="match status" value="1"/>
</dbReference>
<dbReference type="Proteomes" id="UP000539710">
    <property type="component" value="Unassembled WGS sequence"/>
</dbReference>
<dbReference type="InterPro" id="IPR053888">
    <property type="entry name" value="MRM3-like_sub_bind"/>
</dbReference>
<dbReference type="KEGG" id="cbau:H1R16_00850"/>
<accession>A0A7D7RKL4</accession>
<dbReference type="SUPFAM" id="SSF75217">
    <property type="entry name" value="alpha/beta knot"/>
    <property type="match status" value="1"/>
</dbReference>
<evidence type="ECO:0000259" key="5">
    <source>
        <dbReference type="Pfam" id="PF22435"/>
    </source>
</evidence>
<keyword evidence="3 6" id="KW-0808">Transferase</keyword>
<dbReference type="SUPFAM" id="SSF55315">
    <property type="entry name" value="L30e-like"/>
    <property type="match status" value="1"/>
</dbReference>
<feature type="domain" description="MRM3-like substrate binding" evidence="5">
    <location>
        <begin position="6"/>
        <end position="83"/>
    </location>
</feature>
<evidence type="ECO:0000256" key="2">
    <source>
        <dbReference type="ARBA" id="ARBA00022603"/>
    </source>
</evidence>
<dbReference type="GO" id="GO:0008173">
    <property type="term" value="F:RNA methyltransferase activity"/>
    <property type="evidence" value="ECO:0007669"/>
    <property type="project" value="InterPro"/>
</dbReference>
<comment type="similarity">
    <text evidence="1">Belongs to the class IV-like SAM-binding methyltransferase superfamily. RNA methyltransferase TrmH family.</text>
</comment>
<feature type="domain" description="tRNA/rRNA methyltransferase SpoU type" evidence="4">
    <location>
        <begin position="98"/>
        <end position="235"/>
    </location>
</feature>
<dbReference type="InterPro" id="IPR029026">
    <property type="entry name" value="tRNA_m1G_MTases_N"/>
</dbReference>
<keyword evidence="9" id="KW-1185">Reference proteome</keyword>
<reference evidence="9" key="2">
    <citation type="submission" date="2020-07" db="EMBL/GenBank/DDBJ databases">
        <title>Flavobacterium sp. xlx-214.</title>
        <authorList>
            <person name="Yang C."/>
        </authorList>
    </citation>
    <scope>NUCLEOTIDE SEQUENCE [LARGE SCALE GENOMIC DNA]</scope>
    <source>
        <strain evidence="9">CX-624</strain>
    </source>
</reference>
<organism evidence="7 8">
    <name type="scientific">Marnyiella aurantia</name>
    <dbReference type="NCBI Taxonomy" id="2758037"/>
    <lineage>
        <taxon>Bacteria</taxon>
        <taxon>Pseudomonadati</taxon>
        <taxon>Bacteroidota</taxon>
        <taxon>Flavobacteriia</taxon>
        <taxon>Flavobacteriales</taxon>
        <taxon>Weeksellaceae</taxon>
        <taxon>Marnyiella</taxon>
    </lineage>
</organism>
<evidence type="ECO:0000313" key="7">
    <source>
        <dbReference type="EMBL" id="QMS98592.1"/>
    </source>
</evidence>
<dbReference type="GO" id="GO:0032259">
    <property type="term" value="P:methylation"/>
    <property type="evidence" value="ECO:0007669"/>
    <property type="project" value="UniProtKB-KW"/>
</dbReference>
<dbReference type="InterPro" id="IPR001537">
    <property type="entry name" value="SpoU_MeTrfase"/>
</dbReference>
<dbReference type="Proteomes" id="UP000515349">
    <property type="component" value="Chromosome"/>
</dbReference>
<dbReference type="InterPro" id="IPR029064">
    <property type="entry name" value="Ribosomal_eL30-like_sf"/>
</dbReference>
<dbReference type="Pfam" id="PF00588">
    <property type="entry name" value="SpoU_methylase"/>
    <property type="match status" value="1"/>
</dbReference>
<dbReference type="InterPro" id="IPR029028">
    <property type="entry name" value="Alpha/beta_knot_MTases"/>
</dbReference>
<dbReference type="Pfam" id="PF22435">
    <property type="entry name" value="MRM3-like_sub_bind"/>
    <property type="match status" value="1"/>
</dbReference>
<name>A0A7D7RKL4_9FLAO</name>
<proteinExistence type="inferred from homology"/>